<dbReference type="PANTHER" id="PTHR16128">
    <property type="entry name" value="FAD/NAD(P)-BINDING OXIDOREDUCTASE FAMILY PROTEIN"/>
    <property type="match status" value="1"/>
</dbReference>
<dbReference type="Gene3D" id="3.50.50.60">
    <property type="entry name" value="FAD/NAD(P)-binding domain"/>
    <property type="match status" value="1"/>
</dbReference>
<protein>
    <submittedName>
        <fullName evidence="2">FAD-dependent oxidoreductase</fullName>
    </submittedName>
</protein>
<dbReference type="RefSeq" id="WP_308984397.1">
    <property type="nucleotide sequence ID" value="NZ_JARXIC010000007.1"/>
</dbReference>
<evidence type="ECO:0000313" key="2">
    <source>
        <dbReference type="EMBL" id="MDQ8193910.1"/>
    </source>
</evidence>
<evidence type="ECO:0000313" key="3">
    <source>
        <dbReference type="Proteomes" id="UP001243717"/>
    </source>
</evidence>
<dbReference type="Gene3D" id="3.90.660.10">
    <property type="match status" value="1"/>
</dbReference>
<dbReference type="Pfam" id="PF13450">
    <property type="entry name" value="NAD_binding_8"/>
    <property type="match status" value="1"/>
</dbReference>
<evidence type="ECO:0000259" key="1">
    <source>
        <dbReference type="Pfam" id="PF01593"/>
    </source>
</evidence>
<dbReference type="SUPFAM" id="SSF51905">
    <property type="entry name" value="FAD/NAD(P)-binding domain"/>
    <property type="match status" value="1"/>
</dbReference>
<dbReference type="Proteomes" id="UP001243717">
    <property type="component" value="Unassembled WGS sequence"/>
</dbReference>
<dbReference type="InterPro" id="IPR002937">
    <property type="entry name" value="Amino_oxidase"/>
</dbReference>
<name>A0ABU1AGF3_9BACT</name>
<dbReference type="PANTHER" id="PTHR16128:SF5">
    <property type="entry name" value="FAD_NAD(P)-BINDING OXIDOREDUCTASE FAMILY PROTEIN"/>
    <property type="match status" value="1"/>
</dbReference>
<comment type="caution">
    <text evidence="2">The sequence shown here is derived from an EMBL/GenBank/DDBJ whole genome shotgun (WGS) entry which is preliminary data.</text>
</comment>
<dbReference type="EMBL" id="JARXIC010000007">
    <property type="protein sequence ID" value="MDQ8193910.1"/>
    <property type="molecule type" value="Genomic_DNA"/>
</dbReference>
<gene>
    <name evidence="2" type="ORF">QEH59_05710</name>
</gene>
<feature type="domain" description="Amine oxidase" evidence="1">
    <location>
        <begin position="100"/>
        <end position="320"/>
    </location>
</feature>
<reference evidence="2 3" key="1">
    <citation type="submission" date="2023-04" db="EMBL/GenBank/DDBJ databases">
        <title>A novel bacteria isolated from coastal sediment.</title>
        <authorList>
            <person name="Liu X.-J."/>
            <person name="Du Z.-J."/>
        </authorList>
    </citation>
    <scope>NUCLEOTIDE SEQUENCE [LARGE SCALE GENOMIC DNA]</scope>
    <source>
        <strain evidence="2 3">SDUM461004</strain>
    </source>
</reference>
<proteinExistence type="predicted"/>
<dbReference type="Pfam" id="PF01593">
    <property type="entry name" value="Amino_oxidase"/>
    <property type="match status" value="1"/>
</dbReference>
<sequence length="324" mass="34933">MQTTDVLIIGAGISGLLCATELRKAGKTVCVLDKGRGLGGRMATRRMAGARLDHGAQFFTVRDARLQAYVDQWLSAGVIREWYRQVPQQASSDGHPRYCGVNGMTDVPKYLARDLDVHTSQQVIELVRDLDRWIVRSSQGSTYVATQLVITAPLPQALALLDTAGVDFAGAATEPLREVRYQRGLATLAILDGPSGMEGAGAVKIEDAPLCWIADNQLKGISPEVAAVTIHADADFAEAYWDAEDEVRGALMLKAAAPYLHATVVDFRCHRWGFTQPLNPWSEPYFQNAGLQLTLAGDAFGGARVEGAALSGIEAAHAILNKFA</sequence>
<keyword evidence="3" id="KW-1185">Reference proteome</keyword>
<accession>A0ABU1AGF3</accession>
<dbReference type="InterPro" id="IPR036188">
    <property type="entry name" value="FAD/NAD-bd_sf"/>
</dbReference>
<organism evidence="2 3">
    <name type="scientific">Thalassobacterium sedimentorum</name>
    <dbReference type="NCBI Taxonomy" id="3041258"/>
    <lineage>
        <taxon>Bacteria</taxon>
        <taxon>Pseudomonadati</taxon>
        <taxon>Verrucomicrobiota</taxon>
        <taxon>Opitutia</taxon>
        <taxon>Puniceicoccales</taxon>
        <taxon>Coraliomargaritaceae</taxon>
        <taxon>Thalassobacterium</taxon>
    </lineage>
</organism>